<comment type="similarity">
    <text evidence="1">Belongs to the syntaxin family.</text>
</comment>
<keyword evidence="7 9" id="KW-0472">Membrane</keyword>
<dbReference type="InterPro" id="IPR000727">
    <property type="entry name" value="T_SNARE_dom"/>
</dbReference>
<feature type="domain" description="T-SNARE coiled-coil homology" evidence="10">
    <location>
        <begin position="140"/>
        <end position="202"/>
    </location>
</feature>
<sequence>MPSADPFYLVKDDLENSLREAKGHLAQWQTLARGSRERTELQKTIELECGNIASSLNEVRKSVDVAEANPQRFRLTQQEIASRRKWVQATQQQGEEAIRALHAPEQATRSMDNGSATDRLSRAQNHENDQHIADEQEQQQMLIRQQDDSLDLLGQGVNRIGQMGLQMRDELSLQDRMLEDLDTDMEGTHSRLQAAQKKVDHLLRKAGLKGQFCIIAFLIVVLIILLLMLFS</sequence>
<dbReference type="InterPro" id="IPR015260">
    <property type="entry name" value="Syntaxin-6/10/61_N"/>
</dbReference>
<dbReference type="GO" id="GO:0031090">
    <property type="term" value="C:organelle membrane"/>
    <property type="evidence" value="ECO:0007669"/>
    <property type="project" value="UniProtKB-ARBA"/>
</dbReference>
<dbReference type="PROSITE" id="PS50192">
    <property type="entry name" value="T_SNARE"/>
    <property type="match status" value="1"/>
</dbReference>
<dbReference type="InterPro" id="IPR006012">
    <property type="entry name" value="Syntaxin/epimorphin_CS"/>
</dbReference>
<evidence type="ECO:0000256" key="7">
    <source>
        <dbReference type="ARBA" id="ARBA00023136"/>
    </source>
</evidence>
<evidence type="ECO:0000256" key="9">
    <source>
        <dbReference type="SAM" id="Phobius"/>
    </source>
</evidence>
<name>A0AAW1P2Y3_9CHLO</name>
<comment type="caution">
    <text evidence="11">The sequence shown here is derived from an EMBL/GenBank/DDBJ whole genome shotgun (WGS) entry which is preliminary data.</text>
</comment>
<dbReference type="EMBL" id="JALJOQ010000072">
    <property type="protein sequence ID" value="KAK9802065.1"/>
    <property type="molecule type" value="Genomic_DNA"/>
</dbReference>
<reference evidence="11 12" key="1">
    <citation type="journal article" date="2024" name="Nat. Commun.">
        <title>Phylogenomics reveals the evolutionary origins of lichenization in chlorophyte algae.</title>
        <authorList>
            <person name="Puginier C."/>
            <person name="Libourel C."/>
            <person name="Otte J."/>
            <person name="Skaloud P."/>
            <person name="Haon M."/>
            <person name="Grisel S."/>
            <person name="Petersen M."/>
            <person name="Berrin J.G."/>
            <person name="Delaux P.M."/>
            <person name="Dal Grande F."/>
            <person name="Keller J."/>
        </authorList>
    </citation>
    <scope>NUCLEOTIDE SEQUENCE [LARGE SCALE GENOMIC DNA]</scope>
    <source>
        <strain evidence="11 12">SAG 2036</strain>
    </source>
</reference>
<keyword evidence="12" id="KW-1185">Reference proteome</keyword>
<gene>
    <name evidence="11" type="ORF">WJX73_009954</name>
</gene>
<dbReference type="Gene3D" id="1.20.5.110">
    <property type="match status" value="1"/>
</dbReference>
<evidence type="ECO:0000256" key="3">
    <source>
        <dbReference type="ARBA" id="ARBA00022692"/>
    </source>
</evidence>
<comment type="subcellular location">
    <subcellularLocation>
        <location evidence="8">Golgi apparatus</location>
        <location evidence="8">trans-Golgi network membrane</location>
        <topology evidence="8">Single-pass type IV membrane protein</topology>
    </subcellularLocation>
</comment>
<keyword evidence="2" id="KW-0813">Transport</keyword>
<keyword evidence="5 9" id="KW-1133">Transmembrane helix</keyword>
<organism evidence="11 12">
    <name type="scientific">Symbiochloris irregularis</name>
    <dbReference type="NCBI Taxonomy" id="706552"/>
    <lineage>
        <taxon>Eukaryota</taxon>
        <taxon>Viridiplantae</taxon>
        <taxon>Chlorophyta</taxon>
        <taxon>core chlorophytes</taxon>
        <taxon>Trebouxiophyceae</taxon>
        <taxon>Trebouxiales</taxon>
        <taxon>Trebouxiaceae</taxon>
        <taxon>Symbiochloris</taxon>
    </lineage>
</organism>
<dbReference type="SUPFAM" id="SSF58038">
    <property type="entry name" value="SNARE fusion complex"/>
    <property type="match status" value="1"/>
</dbReference>
<accession>A0AAW1P2Y3</accession>
<dbReference type="PROSITE" id="PS00914">
    <property type="entry name" value="SYNTAXIN"/>
    <property type="match status" value="1"/>
</dbReference>
<evidence type="ECO:0000256" key="4">
    <source>
        <dbReference type="ARBA" id="ARBA00022927"/>
    </source>
</evidence>
<dbReference type="Pfam" id="PF05739">
    <property type="entry name" value="SNARE"/>
    <property type="match status" value="1"/>
</dbReference>
<evidence type="ECO:0000313" key="11">
    <source>
        <dbReference type="EMBL" id="KAK9802065.1"/>
    </source>
</evidence>
<dbReference type="SMART" id="SM00397">
    <property type="entry name" value="t_SNARE"/>
    <property type="match status" value="1"/>
</dbReference>
<keyword evidence="6" id="KW-0333">Golgi apparatus</keyword>
<evidence type="ECO:0000259" key="10">
    <source>
        <dbReference type="PROSITE" id="PS50192"/>
    </source>
</evidence>
<evidence type="ECO:0000256" key="5">
    <source>
        <dbReference type="ARBA" id="ARBA00022989"/>
    </source>
</evidence>
<dbReference type="InterPro" id="IPR010989">
    <property type="entry name" value="SNARE"/>
</dbReference>
<dbReference type="SUPFAM" id="SSF47661">
    <property type="entry name" value="t-snare proteins"/>
    <property type="match status" value="1"/>
</dbReference>
<evidence type="ECO:0000256" key="1">
    <source>
        <dbReference type="ARBA" id="ARBA00009063"/>
    </source>
</evidence>
<dbReference type="Pfam" id="PF09177">
    <property type="entry name" value="STX6_10_61_N"/>
    <property type="match status" value="1"/>
</dbReference>
<dbReference type="Proteomes" id="UP001465755">
    <property type="component" value="Unassembled WGS sequence"/>
</dbReference>
<dbReference type="Gene3D" id="1.20.58.90">
    <property type="match status" value="1"/>
</dbReference>
<protein>
    <recommendedName>
        <fullName evidence="10">t-SNARE coiled-coil homology domain-containing protein</fullName>
    </recommendedName>
</protein>
<dbReference type="CDD" id="cd15841">
    <property type="entry name" value="SNARE_Qc"/>
    <property type="match status" value="1"/>
</dbReference>
<keyword evidence="3 9" id="KW-0812">Transmembrane</keyword>
<dbReference type="GO" id="GO:0006886">
    <property type="term" value="P:intracellular protein transport"/>
    <property type="evidence" value="ECO:0007669"/>
    <property type="project" value="InterPro"/>
</dbReference>
<evidence type="ECO:0000256" key="2">
    <source>
        <dbReference type="ARBA" id="ARBA00022448"/>
    </source>
</evidence>
<dbReference type="PANTHER" id="PTHR12791">
    <property type="entry name" value="GOLGI SNARE BET1-RELATED"/>
    <property type="match status" value="1"/>
</dbReference>
<evidence type="ECO:0000313" key="12">
    <source>
        <dbReference type="Proteomes" id="UP001465755"/>
    </source>
</evidence>
<dbReference type="AlphaFoldDB" id="A0AAW1P2Y3"/>
<dbReference type="FunFam" id="1.20.58.90:FF:000004">
    <property type="entry name" value="Syntaxin 10"/>
    <property type="match status" value="1"/>
</dbReference>
<dbReference type="GO" id="GO:0048193">
    <property type="term" value="P:Golgi vesicle transport"/>
    <property type="evidence" value="ECO:0007669"/>
    <property type="project" value="InterPro"/>
</dbReference>
<feature type="transmembrane region" description="Helical" evidence="9">
    <location>
        <begin position="212"/>
        <end position="230"/>
    </location>
</feature>
<evidence type="ECO:0000256" key="6">
    <source>
        <dbReference type="ARBA" id="ARBA00023034"/>
    </source>
</evidence>
<keyword evidence="4" id="KW-0653">Protein transport</keyword>
<proteinExistence type="inferred from homology"/>
<evidence type="ECO:0000256" key="8">
    <source>
        <dbReference type="ARBA" id="ARBA00037801"/>
    </source>
</evidence>
<dbReference type="GO" id="GO:0005484">
    <property type="term" value="F:SNAP receptor activity"/>
    <property type="evidence" value="ECO:0007669"/>
    <property type="project" value="InterPro"/>
</dbReference>
<dbReference type="GO" id="GO:0005802">
    <property type="term" value="C:trans-Golgi network"/>
    <property type="evidence" value="ECO:0007669"/>
    <property type="project" value="UniProtKB-ARBA"/>
</dbReference>